<evidence type="ECO:0000313" key="1">
    <source>
        <dbReference type="EMBL" id="VEL16303.1"/>
    </source>
</evidence>
<reference evidence="1" key="1">
    <citation type="submission" date="2018-11" db="EMBL/GenBank/DDBJ databases">
        <authorList>
            <consortium name="Pathogen Informatics"/>
        </authorList>
    </citation>
    <scope>NUCLEOTIDE SEQUENCE</scope>
</reference>
<protein>
    <submittedName>
        <fullName evidence="1">Uncharacterized protein</fullName>
    </submittedName>
</protein>
<dbReference type="AlphaFoldDB" id="A0A3S5B8T8"/>
<keyword evidence="2" id="KW-1185">Reference proteome</keyword>
<organism evidence="1 2">
    <name type="scientific">Protopolystoma xenopodis</name>
    <dbReference type="NCBI Taxonomy" id="117903"/>
    <lineage>
        <taxon>Eukaryota</taxon>
        <taxon>Metazoa</taxon>
        <taxon>Spiralia</taxon>
        <taxon>Lophotrochozoa</taxon>
        <taxon>Platyhelminthes</taxon>
        <taxon>Monogenea</taxon>
        <taxon>Polyopisthocotylea</taxon>
        <taxon>Polystomatidea</taxon>
        <taxon>Polystomatidae</taxon>
        <taxon>Protopolystoma</taxon>
    </lineage>
</organism>
<dbReference type="Proteomes" id="UP000784294">
    <property type="component" value="Unassembled WGS sequence"/>
</dbReference>
<evidence type="ECO:0000313" key="2">
    <source>
        <dbReference type="Proteomes" id="UP000784294"/>
    </source>
</evidence>
<proteinExistence type="predicted"/>
<accession>A0A3S5B8T8</accession>
<sequence>MRSVWLGVYRDQRLFFPHLCAHIYTYMRTGMHTRDQKNTQALPGGWVAPEVFSRSVRARFGLTCYVPRLAGSRLVERRV</sequence>
<gene>
    <name evidence="1" type="ORF">PXEA_LOCUS9743</name>
</gene>
<name>A0A3S5B8T8_9PLAT</name>
<comment type="caution">
    <text evidence="1">The sequence shown here is derived from an EMBL/GenBank/DDBJ whole genome shotgun (WGS) entry which is preliminary data.</text>
</comment>
<dbReference type="EMBL" id="CAAALY010027938">
    <property type="protein sequence ID" value="VEL16303.1"/>
    <property type="molecule type" value="Genomic_DNA"/>
</dbReference>